<dbReference type="EMBL" id="QLTK01000051">
    <property type="protein sequence ID" value="RAS16067.1"/>
    <property type="molecule type" value="Genomic_DNA"/>
</dbReference>
<evidence type="ECO:0000313" key="1">
    <source>
        <dbReference type="EMBL" id="RAS16067.1"/>
    </source>
</evidence>
<organism evidence="1 2">
    <name type="scientific">Paraburkholderia bryophila</name>
    <dbReference type="NCBI Taxonomy" id="420952"/>
    <lineage>
        <taxon>Bacteria</taxon>
        <taxon>Pseudomonadati</taxon>
        <taxon>Pseudomonadota</taxon>
        <taxon>Betaproteobacteria</taxon>
        <taxon>Burkholderiales</taxon>
        <taxon>Burkholderiaceae</taxon>
        <taxon>Paraburkholderia</taxon>
    </lineage>
</organism>
<gene>
    <name evidence="1" type="ORF">BX591_15124</name>
</gene>
<accession>A0A329B7U2</accession>
<proteinExistence type="predicted"/>
<dbReference type="Pfam" id="PF05926">
    <property type="entry name" value="Phage_GPL"/>
    <property type="match status" value="1"/>
</dbReference>
<comment type="caution">
    <text evidence="1">The sequence shown here is derived from an EMBL/GenBank/DDBJ whole genome shotgun (WGS) entry which is preliminary data.</text>
</comment>
<name>A0A329B7U2_9BURK</name>
<dbReference type="OrthoDB" id="6312934at2"/>
<dbReference type="AlphaFoldDB" id="A0A329B7U2"/>
<dbReference type="RefSeq" id="WP_111935874.1">
    <property type="nucleotide sequence ID" value="NZ_CADFFP010000048.1"/>
</dbReference>
<sequence length="160" mass="17324">MNSFIATAEPTIPATPADAAIVTNDGWFPDIDMNALRASMRLDGTVTHERLRDATIDAIASVNAELGTWQAGHVAAGHADLAAVPAPSIGGESVQLARYRRAVFNLAHADLTERYRDFDSTKSGGQKADELEQTICLSRRNARWAMSDMRGLSRSTIELI</sequence>
<protein>
    <submittedName>
        <fullName evidence="1">Head completion protein GPL</fullName>
    </submittedName>
</protein>
<dbReference type="Proteomes" id="UP000248918">
    <property type="component" value="Unassembled WGS sequence"/>
</dbReference>
<dbReference type="InterPro" id="IPR009225">
    <property type="entry name" value="Phage_head_completion_GpL"/>
</dbReference>
<reference evidence="1 2" key="1">
    <citation type="submission" date="2018-06" db="EMBL/GenBank/DDBJ databases">
        <title>Genomic Encyclopedia of Type Strains, Phase III (KMG-III): the genomes of soil and plant-associated and newly described type strains.</title>
        <authorList>
            <person name="Whitman W."/>
        </authorList>
    </citation>
    <scope>NUCLEOTIDE SEQUENCE [LARGE SCALE GENOMIC DNA]</scope>
    <source>
        <strain evidence="1 2">LMG 23644</strain>
    </source>
</reference>
<evidence type="ECO:0000313" key="2">
    <source>
        <dbReference type="Proteomes" id="UP000248918"/>
    </source>
</evidence>